<dbReference type="OrthoDB" id="6475864at2"/>
<dbReference type="InterPro" id="IPR012334">
    <property type="entry name" value="Pectin_lyas_fold"/>
</dbReference>
<reference evidence="1 2" key="1">
    <citation type="submission" date="2015-07" db="EMBL/GenBank/DDBJ databases">
        <authorList>
            <person name="Kim K.M."/>
        </authorList>
    </citation>
    <scope>NUCLEOTIDE SEQUENCE [LARGE SCALE GENOMIC DNA]</scope>
    <source>
        <strain evidence="1 2">KCTC 12363</strain>
    </source>
</reference>
<name>A0A0H4PPK3_9BACT</name>
<keyword evidence="2" id="KW-1185">Reference proteome</keyword>
<gene>
    <name evidence="1" type="ORF">CA2015_0729</name>
</gene>
<protein>
    <submittedName>
        <fullName evidence="1">Uncharacterized protein</fullName>
    </submittedName>
</protein>
<dbReference type="InterPro" id="IPR011050">
    <property type="entry name" value="Pectin_lyase_fold/virulence"/>
</dbReference>
<accession>A0A0H4PPK3</accession>
<dbReference type="AlphaFoldDB" id="A0A0H4PPK3"/>
<dbReference type="STRING" id="320787.CA2015_0729"/>
<dbReference type="SMART" id="SM00710">
    <property type="entry name" value="PbH1"/>
    <property type="match status" value="6"/>
</dbReference>
<dbReference type="RefSeq" id="WP_048640656.1">
    <property type="nucleotide sequence ID" value="NZ_CP012040.1"/>
</dbReference>
<evidence type="ECO:0000313" key="2">
    <source>
        <dbReference type="Proteomes" id="UP000036520"/>
    </source>
</evidence>
<dbReference type="InterPro" id="IPR006626">
    <property type="entry name" value="PbH1"/>
</dbReference>
<sequence>MRPINLILVFSALLFWHDGYSQIPDENTTNPYAVSTYECTGLYWTTPESGICTVKYKKASDSDWTQGLNLVYDDRDGQYRGSIVGLEPNTEYQVELSSDQDKTVMNFTTRNDQFLIGKTTYLPEGESTDPIIITESGTADGYHLITVPENTSSVINMGNVGNEGIKIDADYVIVRGIEIRNARVDGIRIKENRHDIVIEQCYITFWGRIGGPITYGNLEGSTDSGIKAESGTWNLTIQRNLIEDPRGASNDWETGHPSGPQGITISQSLGGNVIRYNDILSTEDHGFNDAIGGGANYSNVGNMNRDSDIYGNLIRSVWDDAIEVEGANMNVRVFGNYAHKFFNGIATASTTKGPIYIYKNVVGETRIGHRNPSGGSFIKTGEREPFAGGRRYVFHNTIVQPMGASHAFSGHGISNTVTRNNIFDVPGRLAADRETVDNSDYDYDYFSGLSSGVAKEKNGIKFGTTPSATRLYRTSYSLEYFPRSRINSIVWGRKPYQFGDVQRNITDPVVQIRNPLIDGGIEIPGFNDDFKGDAPDLGAFEVGAAPLEFGRRAYLAHDEGWSAWEK</sequence>
<dbReference type="SUPFAM" id="SSF51126">
    <property type="entry name" value="Pectin lyase-like"/>
    <property type="match status" value="1"/>
</dbReference>
<organism evidence="1 2">
    <name type="scientific">Cyclobacterium amurskyense</name>
    <dbReference type="NCBI Taxonomy" id="320787"/>
    <lineage>
        <taxon>Bacteria</taxon>
        <taxon>Pseudomonadati</taxon>
        <taxon>Bacteroidota</taxon>
        <taxon>Cytophagia</taxon>
        <taxon>Cytophagales</taxon>
        <taxon>Cyclobacteriaceae</taxon>
        <taxon>Cyclobacterium</taxon>
    </lineage>
</organism>
<proteinExistence type="predicted"/>
<dbReference type="Gene3D" id="2.160.20.10">
    <property type="entry name" value="Single-stranded right-handed beta-helix, Pectin lyase-like"/>
    <property type="match status" value="1"/>
</dbReference>
<dbReference type="Proteomes" id="UP000036520">
    <property type="component" value="Chromosome"/>
</dbReference>
<evidence type="ECO:0000313" key="1">
    <source>
        <dbReference type="EMBL" id="AKP50192.1"/>
    </source>
</evidence>
<dbReference type="KEGG" id="camu:CA2015_0729"/>
<dbReference type="EMBL" id="CP012040">
    <property type="protein sequence ID" value="AKP50192.1"/>
    <property type="molecule type" value="Genomic_DNA"/>
</dbReference>